<evidence type="ECO:0000313" key="2">
    <source>
        <dbReference type="Proteomes" id="UP001642483"/>
    </source>
</evidence>
<dbReference type="Proteomes" id="UP001642483">
    <property type="component" value="Unassembled WGS sequence"/>
</dbReference>
<keyword evidence="2" id="KW-1185">Reference proteome</keyword>
<dbReference type="EMBL" id="CAWYQH010000130">
    <property type="protein sequence ID" value="CAK8692499.1"/>
    <property type="molecule type" value="Genomic_DNA"/>
</dbReference>
<organism evidence="1 2">
    <name type="scientific">Clavelina lepadiformis</name>
    <name type="common">Light-bulb sea squirt</name>
    <name type="synonym">Ascidia lepadiformis</name>
    <dbReference type="NCBI Taxonomy" id="159417"/>
    <lineage>
        <taxon>Eukaryota</taxon>
        <taxon>Metazoa</taxon>
        <taxon>Chordata</taxon>
        <taxon>Tunicata</taxon>
        <taxon>Ascidiacea</taxon>
        <taxon>Aplousobranchia</taxon>
        <taxon>Clavelinidae</taxon>
        <taxon>Clavelina</taxon>
    </lineage>
</organism>
<accession>A0ABP0GL76</accession>
<sequence length="109" mass="12923">MPQNSKRSDSNSVELNLDKYPFEVEENFKIGKTSTERVLSIDLREGFGWTPDQISQAQKSDEHLFVVLGWIRADTRPPFKKIKKLSIWKTHWQENAFSYWFLKKCVRES</sequence>
<proteinExistence type="predicted"/>
<reference evidence="1 2" key="1">
    <citation type="submission" date="2024-02" db="EMBL/GenBank/DDBJ databases">
        <authorList>
            <person name="Daric V."/>
            <person name="Darras S."/>
        </authorList>
    </citation>
    <scope>NUCLEOTIDE SEQUENCE [LARGE SCALE GENOMIC DNA]</scope>
</reference>
<evidence type="ECO:0000313" key="1">
    <source>
        <dbReference type="EMBL" id="CAK8692499.1"/>
    </source>
</evidence>
<gene>
    <name evidence="1" type="ORF">CVLEPA_LOCUS25763</name>
</gene>
<name>A0ABP0GL76_CLALP</name>
<comment type="caution">
    <text evidence="1">The sequence shown here is derived from an EMBL/GenBank/DDBJ whole genome shotgun (WGS) entry which is preliminary data.</text>
</comment>
<protein>
    <submittedName>
        <fullName evidence="1">Uncharacterized protein</fullName>
    </submittedName>
</protein>